<dbReference type="PROSITE" id="PS50172">
    <property type="entry name" value="BRCT"/>
    <property type="match status" value="1"/>
</dbReference>
<dbReference type="Proteomes" id="UP000663851">
    <property type="component" value="Unassembled WGS sequence"/>
</dbReference>
<proteinExistence type="predicted"/>
<accession>A0A821DN38</accession>
<feature type="domain" description="BRCT" evidence="1">
    <location>
        <begin position="1"/>
        <end position="33"/>
    </location>
</feature>
<dbReference type="EMBL" id="CAJOBO010016193">
    <property type="protein sequence ID" value="CAF4624098.1"/>
    <property type="molecule type" value="Genomic_DNA"/>
</dbReference>
<protein>
    <recommendedName>
        <fullName evidence="1">BRCT domain-containing protein</fullName>
    </recommendedName>
</protein>
<comment type="caution">
    <text evidence="2">The sequence shown here is derived from an EMBL/GenBank/DDBJ whole genome shotgun (WGS) entry which is preliminary data.</text>
</comment>
<dbReference type="InterPro" id="IPR001357">
    <property type="entry name" value="BRCT_dom"/>
</dbReference>
<dbReference type="AlphaFoldDB" id="A0A821DN38"/>
<sequence>ISKTNPEIKFLSLDWLQDCHDENKFVPCQPYLTVP</sequence>
<gene>
    <name evidence="2" type="ORF">HFQ381_LOCUS34468</name>
</gene>
<dbReference type="InterPro" id="IPR036420">
    <property type="entry name" value="BRCT_dom_sf"/>
</dbReference>
<evidence type="ECO:0000313" key="3">
    <source>
        <dbReference type="Proteomes" id="UP000663851"/>
    </source>
</evidence>
<organism evidence="2 3">
    <name type="scientific">Rotaria socialis</name>
    <dbReference type="NCBI Taxonomy" id="392032"/>
    <lineage>
        <taxon>Eukaryota</taxon>
        <taxon>Metazoa</taxon>
        <taxon>Spiralia</taxon>
        <taxon>Gnathifera</taxon>
        <taxon>Rotifera</taxon>
        <taxon>Eurotatoria</taxon>
        <taxon>Bdelloidea</taxon>
        <taxon>Philodinida</taxon>
        <taxon>Philodinidae</taxon>
        <taxon>Rotaria</taxon>
    </lineage>
</organism>
<reference evidence="2" key="1">
    <citation type="submission" date="2021-02" db="EMBL/GenBank/DDBJ databases">
        <authorList>
            <person name="Nowell W R."/>
        </authorList>
    </citation>
    <scope>NUCLEOTIDE SEQUENCE</scope>
</reference>
<evidence type="ECO:0000313" key="2">
    <source>
        <dbReference type="EMBL" id="CAF4624098.1"/>
    </source>
</evidence>
<name>A0A821DN38_9BILA</name>
<feature type="non-terminal residue" evidence="2">
    <location>
        <position position="1"/>
    </location>
</feature>
<dbReference type="Gene3D" id="3.40.50.10190">
    <property type="entry name" value="BRCT domain"/>
    <property type="match status" value="1"/>
</dbReference>
<evidence type="ECO:0000259" key="1">
    <source>
        <dbReference type="PROSITE" id="PS50172"/>
    </source>
</evidence>
<dbReference type="SUPFAM" id="SSF52113">
    <property type="entry name" value="BRCT domain"/>
    <property type="match status" value="1"/>
</dbReference>